<evidence type="ECO:0000256" key="1">
    <source>
        <dbReference type="SAM" id="MobiDB-lite"/>
    </source>
</evidence>
<feature type="compositionally biased region" description="Low complexity" evidence="1">
    <location>
        <begin position="59"/>
        <end position="71"/>
    </location>
</feature>
<feature type="compositionally biased region" description="Low complexity" evidence="1">
    <location>
        <begin position="125"/>
        <end position="145"/>
    </location>
</feature>
<sequence>METLIVLVMLALLAVPVLLVVALVGIGGLKRRVGDLEAQLAAMRASWEERAPRPHQSTPARAPSAPVAAAGPKGGDEPQRPAARYEDARPQPRSAAGSTTVGAEAPAAAGTSPGAAPAPTPALPKQPTRPAQAAQPRPVFAESAPEAAYEPAPGLSERAFAAVARWFTTGNVIAKVGMLVLLAGVAALLKYASDQGWLTVPIGWRLAGIAAAAVAALAFGWRRREGHRVFALTLQGGAIGVLLLTVFAAFRLYGLLPVLPAFAISVLLVAALCALAVLQHARTLAIFGILAGFLAPVWLSTGACDHVVLFSYYALLNLGVLAIAWLRPWRELNLLGFAFTWGIGVVWGVLQYDPSKLATTQPFLLLFFAFYLVIPLLYLRRKPGHDYDRIDGSLVFGTPLVAFPLQAVLLDGERMPLALCALALAALYAVLAWRLLPKVRYRTLGIAHAMLATGFATLAIPLAFSARATACLFALEGAALIWLGLRNGRLLPRVAGAGLQGLAALAFLFAVAGSRETDWMFANAVYASALLIAVGGFASAWAYWRSGIGGPAATVAFLWGLLWWCTGGLGEIDRFVPSTWTQHAMLALLAATAWLAAEAHRALPQPQPPLRWTVAAALALALPLAFAQSEAPSLHPLALGGLWAWAAFALLGARALWCLRDGAGRAALVAQFCWWLAWPLALSLSALNLVGEAQLAQGWRLAATALPWLAAAALALYRWGWLRPPLGMAFDAARPALQAMLFALLAGFWLHGLFAAGAAAPLPWWPLLNPLEAMQIAILMLAAGWMRSFQAPAALATNVWAVTGTAAFAFASAAVLRAVHHWTGVGWSSALWSDPVAQAALTVLWSVLGMAAWIAGSRRGLRGPWLAGAVLMGVVLAKLVVVDRQYLGNLTGIVSFIAYGGLCMVVGYLAPVPPPTRHARAASVAE</sequence>
<dbReference type="PIRSF" id="PIRSF035905">
    <property type="entry name" value="UCP035905_mp"/>
    <property type="match status" value="1"/>
</dbReference>
<dbReference type="InterPro" id="IPR014600">
    <property type="entry name" value="UCP035905_mem"/>
</dbReference>
<proteinExistence type="predicted"/>
<feature type="compositionally biased region" description="Low complexity" evidence="1">
    <location>
        <begin position="99"/>
        <end position="115"/>
    </location>
</feature>
<feature type="transmembrane region" description="Helical" evidence="2">
    <location>
        <begin position="466"/>
        <end position="485"/>
    </location>
</feature>
<feature type="transmembrane region" description="Helical" evidence="2">
    <location>
        <begin position="887"/>
        <end position="910"/>
    </location>
</feature>
<evidence type="ECO:0000313" key="4">
    <source>
        <dbReference type="Proteomes" id="UP000578091"/>
    </source>
</evidence>
<feature type="transmembrane region" description="Helical" evidence="2">
    <location>
        <begin position="793"/>
        <end position="816"/>
    </location>
</feature>
<keyword evidence="2" id="KW-1133">Transmembrane helix</keyword>
<dbReference type="AlphaFoldDB" id="A0A853J862"/>
<dbReference type="RefSeq" id="WP_180676742.1">
    <property type="nucleotide sequence ID" value="NZ_JACCKA010000008.1"/>
</dbReference>
<feature type="transmembrane region" description="Helical" evidence="2">
    <location>
        <begin position="609"/>
        <end position="626"/>
    </location>
</feature>
<feature type="transmembrane region" description="Helical" evidence="2">
    <location>
        <begin position="443"/>
        <end position="460"/>
    </location>
</feature>
<keyword evidence="4" id="KW-1185">Reference proteome</keyword>
<organism evidence="3 4">
    <name type="scientific">Luteimonas salinisoli</name>
    <dbReference type="NCBI Taxonomy" id="2752307"/>
    <lineage>
        <taxon>Bacteria</taxon>
        <taxon>Pseudomonadati</taxon>
        <taxon>Pseudomonadota</taxon>
        <taxon>Gammaproteobacteria</taxon>
        <taxon>Lysobacterales</taxon>
        <taxon>Lysobacteraceae</taxon>
        <taxon>Luteimonas</taxon>
    </lineage>
</organism>
<dbReference type="Proteomes" id="UP000578091">
    <property type="component" value="Unassembled WGS sequence"/>
</dbReference>
<feature type="transmembrane region" description="Helical" evidence="2">
    <location>
        <begin position="863"/>
        <end position="881"/>
    </location>
</feature>
<name>A0A853J862_9GAMM</name>
<feature type="transmembrane region" description="Helical" evidence="2">
    <location>
        <begin position="362"/>
        <end position="379"/>
    </location>
</feature>
<feature type="transmembrane region" description="Helical" evidence="2">
    <location>
        <begin position="581"/>
        <end position="597"/>
    </location>
</feature>
<feature type="transmembrane region" description="Helical" evidence="2">
    <location>
        <begin position="666"/>
        <end position="687"/>
    </location>
</feature>
<feature type="transmembrane region" description="Helical" evidence="2">
    <location>
        <begin position="229"/>
        <end position="250"/>
    </location>
</feature>
<feature type="transmembrane region" description="Helical" evidence="2">
    <location>
        <begin position="6"/>
        <end position="29"/>
    </location>
</feature>
<accession>A0A853J862</accession>
<feature type="transmembrane region" description="Helical" evidence="2">
    <location>
        <begin position="699"/>
        <end position="719"/>
    </location>
</feature>
<keyword evidence="2" id="KW-0472">Membrane</keyword>
<dbReference type="EMBL" id="JACCKA010000008">
    <property type="protein sequence ID" value="NZA24934.1"/>
    <property type="molecule type" value="Genomic_DNA"/>
</dbReference>
<feature type="transmembrane region" description="Helical" evidence="2">
    <location>
        <begin position="740"/>
        <end position="761"/>
    </location>
</feature>
<feature type="transmembrane region" description="Helical" evidence="2">
    <location>
        <begin position="307"/>
        <end position="325"/>
    </location>
</feature>
<dbReference type="InterPro" id="IPR019286">
    <property type="entry name" value="DUF2339_TM"/>
</dbReference>
<feature type="transmembrane region" description="Helical" evidence="2">
    <location>
        <begin position="836"/>
        <end position="856"/>
    </location>
</feature>
<protein>
    <submittedName>
        <fullName evidence="3">DUF2339 domain-containing protein</fullName>
    </submittedName>
</protein>
<feature type="transmembrane region" description="Helical" evidence="2">
    <location>
        <begin position="638"/>
        <end position="659"/>
    </location>
</feature>
<feature type="transmembrane region" description="Helical" evidence="2">
    <location>
        <begin position="524"/>
        <end position="544"/>
    </location>
</feature>
<dbReference type="Pfam" id="PF10101">
    <property type="entry name" value="DUF2339"/>
    <property type="match status" value="2"/>
</dbReference>
<feature type="transmembrane region" description="Helical" evidence="2">
    <location>
        <begin position="391"/>
        <end position="409"/>
    </location>
</feature>
<feature type="transmembrane region" description="Helical" evidence="2">
    <location>
        <begin position="767"/>
        <end position="786"/>
    </location>
</feature>
<feature type="compositionally biased region" description="Basic and acidic residues" evidence="1">
    <location>
        <begin position="74"/>
        <end position="90"/>
    </location>
</feature>
<feature type="transmembrane region" description="Helical" evidence="2">
    <location>
        <begin position="415"/>
        <end position="436"/>
    </location>
</feature>
<dbReference type="PANTHER" id="PTHR38434">
    <property type="entry name" value="BLL2549 PROTEIN"/>
    <property type="match status" value="1"/>
</dbReference>
<feature type="transmembrane region" description="Helical" evidence="2">
    <location>
        <begin position="204"/>
        <end position="222"/>
    </location>
</feature>
<reference evidence="3 4" key="1">
    <citation type="submission" date="2020-07" db="EMBL/GenBank/DDBJ databases">
        <title>Luteimonas sp. SJ-92.</title>
        <authorList>
            <person name="Huang X.-X."/>
            <person name="Xu L."/>
            <person name="Sun J.-Q."/>
        </authorList>
    </citation>
    <scope>NUCLEOTIDE SEQUENCE [LARGE SCALE GENOMIC DNA]</scope>
    <source>
        <strain evidence="3 4">SJ-92</strain>
    </source>
</reference>
<gene>
    <name evidence="3" type="ORF">H0E84_00905</name>
</gene>
<feature type="transmembrane region" description="Helical" evidence="2">
    <location>
        <begin position="332"/>
        <end position="350"/>
    </location>
</feature>
<dbReference type="PANTHER" id="PTHR38434:SF1">
    <property type="entry name" value="BLL2549 PROTEIN"/>
    <property type="match status" value="1"/>
</dbReference>
<feature type="transmembrane region" description="Helical" evidence="2">
    <location>
        <begin position="551"/>
        <end position="569"/>
    </location>
</feature>
<keyword evidence="2" id="KW-0812">Transmembrane</keyword>
<feature type="transmembrane region" description="Helical" evidence="2">
    <location>
        <begin position="256"/>
        <end position="277"/>
    </location>
</feature>
<feature type="transmembrane region" description="Helical" evidence="2">
    <location>
        <begin position="494"/>
        <end position="512"/>
    </location>
</feature>
<evidence type="ECO:0000256" key="2">
    <source>
        <dbReference type="SAM" id="Phobius"/>
    </source>
</evidence>
<feature type="transmembrane region" description="Helical" evidence="2">
    <location>
        <begin position="284"/>
        <end position="301"/>
    </location>
</feature>
<comment type="caution">
    <text evidence="3">The sequence shown here is derived from an EMBL/GenBank/DDBJ whole genome shotgun (WGS) entry which is preliminary data.</text>
</comment>
<evidence type="ECO:0000313" key="3">
    <source>
        <dbReference type="EMBL" id="NZA24934.1"/>
    </source>
</evidence>
<feature type="region of interest" description="Disordered" evidence="1">
    <location>
        <begin position="47"/>
        <end position="145"/>
    </location>
</feature>
<feature type="transmembrane region" description="Helical" evidence="2">
    <location>
        <begin position="172"/>
        <end position="192"/>
    </location>
</feature>